<evidence type="ECO:0008006" key="3">
    <source>
        <dbReference type="Google" id="ProtNLM"/>
    </source>
</evidence>
<proteinExistence type="predicted"/>
<reference evidence="1" key="3">
    <citation type="submission" date="2025-09" db="UniProtKB">
        <authorList>
            <consortium name="Ensembl"/>
        </authorList>
    </citation>
    <scope>IDENTIFICATION</scope>
</reference>
<dbReference type="Gene3D" id="3.60.10.10">
    <property type="entry name" value="Endonuclease/exonuclease/phosphatase"/>
    <property type="match status" value="1"/>
</dbReference>
<evidence type="ECO:0000313" key="1">
    <source>
        <dbReference type="Ensembl" id="ENSGWIP00000031753.1"/>
    </source>
</evidence>
<reference evidence="1" key="1">
    <citation type="submission" date="2020-06" db="EMBL/GenBank/DDBJ databases">
        <authorList>
            <consortium name="Wellcome Sanger Institute Data Sharing"/>
        </authorList>
    </citation>
    <scope>NUCLEOTIDE SEQUENCE [LARGE SCALE GENOMIC DNA]</scope>
</reference>
<dbReference type="Ensembl" id="ENSGWIT00000034573.1">
    <property type="protein sequence ID" value="ENSGWIP00000031753.1"/>
    <property type="gene ID" value="ENSGWIG00000016389.1"/>
</dbReference>
<dbReference type="InterPro" id="IPR036691">
    <property type="entry name" value="Endo/exonu/phosph_ase_sf"/>
</dbReference>
<evidence type="ECO:0000313" key="2">
    <source>
        <dbReference type="Proteomes" id="UP000694680"/>
    </source>
</evidence>
<protein>
    <recommendedName>
        <fullName evidence="3">Endonuclease/exonuclease/phosphatase domain-containing protein</fullName>
    </recommendedName>
</protein>
<dbReference type="AlphaFoldDB" id="A0A8C5N645"/>
<name>A0A8C5N645_GOUWI</name>
<accession>A0A8C5N645</accession>
<keyword evidence="2" id="KW-1185">Reference proteome</keyword>
<dbReference type="Proteomes" id="UP000694680">
    <property type="component" value="Chromosome 22"/>
</dbReference>
<sequence>MLSSIGQDLRFTSFNFKVLNNPIKDSKVLHHLQQLGACVIFLQETHLRNVDHLKSFSGKARGIAILLHKSVPSVSDQIISNANGRHEKLRNLRQQITFSEFV</sequence>
<reference evidence="1" key="2">
    <citation type="submission" date="2025-08" db="UniProtKB">
        <authorList>
            <consortium name="Ensembl"/>
        </authorList>
    </citation>
    <scope>IDENTIFICATION</scope>
</reference>
<organism evidence="1 2">
    <name type="scientific">Gouania willdenowi</name>
    <name type="common">Blunt-snouted clingfish</name>
    <name type="synonym">Lepadogaster willdenowi</name>
    <dbReference type="NCBI Taxonomy" id="441366"/>
    <lineage>
        <taxon>Eukaryota</taxon>
        <taxon>Metazoa</taxon>
        <taxon>Chordata</taxon>
        <taxon>Craniata</taxon>
        <taxon>Vertebrata</taxon>
        <taxon>Euteleostomi</taxon>
        <taxon>Actinopterygii</taxon>
        <taxon>Neopterygii</taxon>
        <taxon>Teleostei</taxon>
        <taxon>Neoteleostei</taxon>
        <taxon>Acanthomorphata</taxon>
        <taxon>Ovalentaria</taxon>
        <taxon>Blenniimorphae</taxon>
        <taxon>Blenniiformes</taxon>
        <taxon>Gobiesocoidei</taxon>
        <taxon>Gobiesocidae</taxon>
        <taxon>Gobiesocinae</taxon>
        <taxon>Gouania</taxon>
    </lineage>
</organism>
<dbReference type="SUPFAM" id="SSF56219">
    <property type="entry name" value="DNase I-like"/>
    <property type="match status" value="1"/>
</dbReference>